<dbReference type="EMBL" id="LNTU01000004">
    <property type="protein sequence ID" value="KXF77982.1"/>
    <property type="molecule type" value="Genomic_DNA"/>
</dbReference>
<reference evidence="1 2" key="1">
    <citation type="submission" date="2015-11" db="EMBL/GenBank/DDBJ databases">
        <title>Draft genome sequence of Paramesorhizobium deserti A-3-E, a strain highly resistant to diverse beta-lactam antibiotics.</title>
        <authorList>
            <person name="Lv R."/>
            <person name="Yang X."/>
            <person name="Fang N."/>
            <person name="Guo J."/>
            <person name="Luo X."/>
            <person name="Peng F."/>
            <person name="Yang R."/>
            <person name="Cui Y."/>
            <person name="Fang C."/>
            <person name="Song Y."/>
        </authorList>
    </citation>
    <scope>NUCLEOTIDE SEQUENCE [LARGE SCALE GENOMIC DNA]</scope>
    <source>
        <strain evidence="1 2">A-3-E</strain>
    </source>
</reference>
<name>A0A135HXR1_9HYPH</name>
<dbReference type="AlphaFoldDB" id="A0A135HXR1"/>
<accession>A0A135HXR1</accession>
<proteinExistence type="predicted"/>
<dbReference type="STRING" id="1494590.ATN84_24540"/>
<evidence type="ECO:0000313" key="2">
    <source>
        <dbReference type="Proteomes" id="UP000070107"/>
    </source>
</evidence>
<sequence length="93" mass="10435">MCKELAVSPCLKNKEITMTINRYRYFYACAFSLFEGHLVAFVDEMVEHDHAESTVRIYLSCINDVAKAIRAAGIAACDLDETRPSNSSLPWDG</sequence>
<comment type="caution">
    <text evidence="1">The sequence shown here is derived from an EMBL/GenBank/DDBJ whole genome shotgun (WGS) entry which is preliminary data.</text>
</comment>
<evidence type="ECO:0000313" key="1">
    <source>
        <dbReference type="EMBL" id="KXF77982.1"/>
    </source>
</evidence>
<evidence type="ECO:0008006" key="3">
    <source>
        <dbReference type="Google" id="ProtNLM"/>
    </source>
</evidence>
<organism evidence="1 2">
    <name type="scientific">Paramesorhizobium deserti</name>
    <dbReference type="NCBI Taxonomy" id="1494590"/>
    <lineage>
        <taxon>Bacteria</taxon>
        <taxon>Pseudomonadati</taxon>
        <taxon>Pseudomonadota</taxon>
        <taxon>Alphaproteobacteria</taxon>
        <taxon>Hyphomicrobiales</taxon>
        <taxon>Phyllobacteriaceae</taxon>
        <taxon>Paramesorhizobium</taxon>
    </lineage>
</organism>
<gene>
    <name evidence="1" type="ORF">ATN84_24540</name>
</gene>
<dbReference type="Proteomes" id="UP000070107">
    <property type="component" value="Unassembled WGS sequence"/>
</dbReference>
<keyword evidence="2" id="KW-1185">Reference proteome</keyword>
<protein>
    <recommendedName>
        <fullName evidence="3">Integrase</fullName>
    </recommendedName>
</protein>